<evidence type="ECO:0000313" key="3">
    <source>
        <dbReference type="Proteomes" id="UP000287033"/>
    </source>
</evidence>
<feature type="region of interest" description="Disordered" evidence="1">
    <location>
        <begin position="1"/>
        <end position="54"/>
    </location>
</feature>
<proteinExistence type="predicted"/>
<sequence>MPGVVVRGGPEAPSSPTLRGGVGRLQAPWRPDRVRAGGGGGGEDGRHLGASPSLSRHCSEAVWRLLLALGEAGVCSGTARYWGLRRSAGGLKVSRVAEGRTHGVVGLEGAGGRRTVCPGTRRFLCSTASIVHEADRKRE</sequence>
<protein>
    <submittedName>
        <fullName evidence="2">Uncharacterized protein</fullName>
    </submittedName>
</protein>
<reference evidence="2 3" key="1">
    <citation type="journal article" date="2018" name="Nat. Ecol. Evol.">
        <title>Shark genomes provide insights into elasmobranch evolution and the origin of vertebrates.</title>
        <authorList>
            <person name="Hara Y"/>
            <person name="Yamaguchi K"/>
            <person name="Onimaru K"/>
            <person name="Kadota M"/>
            <person name="Koyanagi M"/>
            <person name="Keeley SD"/>
            <person name="Tatsumi K"/>
            <person name="Tanaka K"/>
            <person name="Motone F"/>
            <person name="Kageyama Y"/>
            <person name="Nozu R"/>
            <person name="Adachi N"/>
            <person name="Nishimura O"/>
            <person name="Nakagawa R"/>
            <person name="Tanegashima C"/>
            <person name="Kiyatake I"/>
            <person name="Matsumoto R"/>
            <person name="Murakumo K"/>
            <person name="Nishida K"/>
            <person name="Terakita A"/>
            <person name="Kuratani S"/>
            <person name="Sato K"/>
            <person name="Hyodo S Kuraku.S."/>
        </authorList>
    </citation>
    <scope>NUCLEOTIDE SEQUENCE [LARGE SCALE GENOMIC DNA]</scope>
</reference>
<dbReference type="Proteomes" id="UP000287033">
    <property type="component" value="Unassembled WGS sequence"/>
</dbReference>
<comment type="caution">
    <text evidence="2">The sequence shown here is derived from an EMBL/GenBank/DDBJ whole genome shotgun (WGS) entry which is preliminary data.</text>
</comment>
<accession>A0A401RMM6</accession>
<dbReference type="EMBL" id="BEZZ01004892">
    <property type="protein sequence ID" value="GCC19350.1"/>
    <property type="molecule type" value="Genomic_DNA"/>
</dbReference>
<evidence type="ECO:0000256" key="1">
    <source>
        <dbReference type="SAM" id="MobiDB-lite"/>
    </source>
</evidence>
<name>A0A401RMM6_CHIPU</name>
<gene>
    <name evidence="2" type="ORF">chiPu_0021811</name>
</gene>
<keyword evidence="3" id="KW-1185">Reference proteome</keyword>
<evidence type="ECO:0000313" key="2">
    <source>
        <dbReference type="EMBL" id="GCC19350.1"/>
    </source>
</evidence>
<organism evidence="2 3">
    <name type="scientific">Chiloscyllium punctatum</name>
    <name type="common">Brownbanded bambooshark</name>
    <name type="synonym">Hemiscyllium punctatum</name>
    <dbReference type="NCBI Taxonomy" id="137246"/>
    <lineage>
        <taxon>Eukaryota</taxon>
        <taxon>Metazoa</taxon>
        <taxon>Chordata</taxon>
        <taxon>Craniata</taxon>
        <taxon>Vertebrata</taxon>
        <taxon>Chondrichthyes</taxon>
        <taxon>Elasmobranchii</taxon>
        <taxon>Galeomorphii</taxon>
        <taxon>Galeoidea</taxon>
        <taxon>Orectolobiformes</taxon>
        <taxon>Hemiscylliidae</taxon>
        <taxon>Chiloscyllium</taxon>
    </lineage>
</organism>
<dbReference type="AlphaFoldDB" id="A0A401RMM6"/>